<feature type="region of interest" description="Disordered" evidence="2">
    <location>
        <begin position="1"/>
        <end position="38"/>
    </location>
</feature>
<dbReference type="OrthoDB" id="1750920at2759"/>
<protein>
    <submittedName>
        <fullName evidence="3">Uncharacterized protein</fullName>
    </submittedName>
</protein>
<accession>A0A7J0DVN8</accession>
<dbReference type="EMBL" id="BJWL01000425">
    <property type="protein sequence ID" value="GFS43648.1"/>
    <property type="molecule type" value="Genomic_DNA"/>
</dbReference>
<keyword evidence="4" id="KW-1185">Reference proteome</keyword>
<gene>
    <name evidence="3" type="ORF">Acr_00g0086180</name>
</gene>
<name>A0A7J0DVN8_9ERIC</name>
<reference evidence="4" key="1">
    <citation type="submission" date="2019-07" db="EMBL/GenBank/DDBJ databases">
        <title>De Novo Assembly of kiwifruit Actinidia rufa.</title>
        <authorList>
            <person name="Sugita-Konishi S."/>
            <person name="Sato K."/>
            <person name="Mori E."/>
            <person name="Abe Y."/>
            <person name="Kisaki G."/>
            <person name="Hamano K."/>
            <person name="Suezawa K."/>
            <person name="Otani M."/>
            <person name="Fukuda T."/>
            <person name="Manabe T."/>
            <person name="Gomi K."/>
            <person name="Tabuchi M."/>
            <person name="Akimitsu K."/>
            <person name="Kataoka I."/>
        </authorList>
    </citation>
    <scope>NUCLEOTIDE SEQUENCE [LARGE SCALE GENOMIC DNA]</scope>
    <source>
        <strain evidence="4">cv. Fuchu</strain>
    </source>
</reference>
<feature type="compositionally biased region" description="Basic and acidic residues" evidence="2">
    <location>
        <begin position="25"/>
        <end position="37"/>
    </location>
</feature>
<keyword evidence="1" id="KW-0175">Coiled coil</keyword>
<organism evidence="3 4">
    <name type="scientific">Actinidia rufa</name>
    <dbReference type="NCBI Taxonomy" id="165716"/>
    <lineage>
        <taxon>Eukaryota</taxon>
        <taxon>Viridiplantae</taxon>
        <taxon>Streptophyta</taxon>
        <taxon>Embryophyta</taxon>
        <taxon>Tracheophyta</taxon>
        <taxon>Spermatophyta</taxon>
        <taxon>Magnoliopsida</taxon>
        <taxon>eudicotyledons</taxon>
        <taxon>Gunneridae</taxon>
        <taxon>Pentapetalae</taxon>
        <taxon>asterids</taxon>
        <taxon>Ericales</taxon>
        <taxon>Actinidiaceae</taxon>
        <taxon>Actinidia</taxon>
    </lineage>
</organism>
<feature type="region of interest" description="Disordered" evidence="2">
    <location>
        <begin position="246"/>
        <end position="265"/>
    </location>
</feature>
<dbReference type="AlphaFoldDB" id="A0A7J0DVN8"/>
<evidence type="ECO:0000256" key="1">
    <source>
        <dbReference type="SAM" id="Coils"/>
    </source>
</evidence>
<feature type="coiled-coil region" evidence="1">
    <location>
        <begin position="118"/>
        <end position="187"/>
    </location>
</feature>
<dbReference type="Proteomes" id="UP000585474">
    <property type="component" value="Unassembled WGS sequence"/>
</dbReference>
<comment type="caution">
    <text evidence="3">The sequence shown here is derived from an EMBL/GenBank/DDBJ whole genome shotgun (WGS) entry which is preliminary data.</text>
</comment>
<evidence type="ECO:0000313" key="4">
    <source>
        <dbReference type="Proteomes" id="UP000585474"/>
    </source>
</evidence>
<proteinExistence type="predicted"/>
<evidence type="ECO:0000256" key="2">
    <source>
        <dbReference type="SAM" id="MobiDB-lite"/>
    </source>
</evidence>
<sequence length="265" mass="30101">MTNEMNRLPFLPREDLPKASPTRNDSSDHGDDLRLNPKPDSGLLYFKARQGKNVLKGSPSNVKGWKNRFFFFSRDDWEILPNTTSNEVPRVPQAWGTPVMARCSFSGGDKDTSRDGAVAALGDEVESSELEMVRAQNQAIELEGFLAQSFEETKKIDSKLQKRNEDVERLEAKVAKLRKNEAFAKENAIKEYKSSDDFHEAVEDSSLKYFGKGFDFFKRPLAHHHPDLGIDLVNMGLDHNLLIEKEKEEEQVEEGEKEKIGKKGK</sequence>
<evidence type="ECO:0000313" key="3">
    <source>
        <dbReference type="EMBL" id="GFS43648.1"/>
    </source>
</evidence>